<keyword evidence="2" id="KW-1185">Reference proteome</keyword>
<organism evidence="1 2">
    <name type="scientific">Lithospermum erythrorhizon</name>
    <name type="common">Purple gromwell</name>
    <name type="synonym">Lithospermum officinale var. erythrorhizon</name>
    <dbReference type="NCBI Taxonomy" id="34254"/>
    <lineage>
        <taxon>Eukaryota</taxon>
        <taxon>Viridiplantae</taxon>
        <taxon>Streptophyta</taxon>
        <taxon>Embryophyta</taxon>
        <taxon>Tracheophyta</taxon>
        <taxon>Spermatophyta</taxon>
        <taxon>Magnoliopsida</taxon>
        <taxon>eudicotyledons</taxon>
        <taxon>Gunneridae</taxon>
        <taxon>Pentapetalae</taxon>
        <taxon>asterids</taxon>
        <taxon>lamiids</taxon>
        <taxon>Boraginales</taxon>
        <taxon>Boraginaceae</taxon>
        <taxon>Boraginoideae</taxon>
        <taxon>Lithospermeae</taxon>
        <taxon>Lithospermum</taxon>
    </lineage>
</organism>
<reference evidence="1 2" key="1">
    <citation type="submission" date="2024-01" db="EMBL/GenBank/DDBJ databases">
        <title>The complete chloroplast genome sequence of Lithospermum erythrorhizon: insights into the phylogenetic relationship among Boraginaceae species and the maternal lineages of purple gromwells.</title>
        <authorList>
            <person name="Okada T."/>
            <person name="Watanabe K."/>
        </authorList>
    </citation>
    <scope>NUCLEOTIDE SEQUENCE [LARGE SCALE GENOMIC DNA]</scope>
</reference>
<evidence type="ECO:0000313" key="2">
    <source>
        <dbReference type="Proteomes" id="UP001454036"/>
    </source>
</evidence>
<evidence type="ECO:0008006" key="3">
    <source>
        <dbReference type="Google" id="ProtNLM"/>
    </source>
</evidence>
<gene>
    <name evidence="1" type="ORF">LIER_23939</name>
</gene>
<dbReference type="SUPFAM" id="SSF56672">
    <property type="entry name" value="DNA/RNA polymerases"/>
    <property type="match status" value="1"/>
</dbReference>
<dbReference type="PANTHER" id="PTHR48475:SF2">
    <property type="entry name" value="RIBONUCLEASE H"/>
    <property type="match status" value="1"/>
</dbReference>
<name>A0AAV3R4Z0_LITER</name>
<dbReference type="InterPro" id="IPR043502">
    <property type="entry name" value="DNA/RNA_pol_sf"/>
</dbReference>
<dbReference type="PANTHER" id="PTHR48475">
    <property type="entry name" value="RIBONUCLEASE H"/>
    <property type="match status" value="1"/>
</dbReference>
<comment type="caution">
    <text evidence="1">The sequence shown here is derived from an EMBL/GenBank/DDBJ whole genome shotgun (WGS) entry which is preliminary data.</text>
</comment>
<sequence length="162" mass="18124">MEPPTSYKQVQRLTGCLTALSRFISKSGDRNLPFFRKIREDSKESFLWDEDCERAFAKLKEYLGSPKIWTSYVPRTSVKAHALADFIVECTARVPAEVRGPHAGKPEEAPRLKLYVDGASNEKGPGSGILIEGPEGEVFDILSVLEEATDWGSPIARYLVYE</sequence>
<evidence type="ECO:0000313" key="1">
    <source>
        <dbReference type="EMBL" id="GAA0169452.1"/>
    </source>
</evidence>
<dbReference type="Gene3D" id="3.30.70.270">
    <property type="match status" value="1"/>
</dbReference>
<dbReference type="AlphaFoldDB" id="A0AAV3R4Z0"/>
<dbReference type="EMBL" id="BAABME010006854">
    <property type="protein sequence ID" value="GAA0169452.1"/>
    <property type="molecule type" value="Genomic_DNA"/>
</dbReference>
<proteinExistence type="predicted"/>
<dbReference type="Proteomes" id="UP001454036">
    <property type="component" value="Unassembled WGS sequence"/>
</dbReference>
<accession>A0AAV3R4Z0</accession>
<protein>
    <recommendedName>
        <fullName evidence="3">Gag-pol polyprotein</fullName>
    </recommendedName>
</protein>
<dbReference type="InterPro" id="IPR043128">
    <property type="entry name" value="Rev_trsase/Diguanyl_cyclase"/>
</dbReference>